<accession>A0ABQ4A6M4</accession>
<dbReference type="SUPFAM" id="SSF51206">
    <property type="entry name" value="cAMP-binding domain-like"/>
    <property type="match status" value="1"/>
</dbReference>
<dbReference type="EMBL" id="BOMN01000145">
    <property type="protein sequence ID" value="GIE26507.1"/>
    <property type="molecule type" value="Genomic_DNA"/>
</dbReference>
<dbReference type="InterPro" id="IPR036390">
    <property type="entry name" value="WH_DNA-bd_sf"/>
</dbReference>
<name>A0ABQ4A6M4_9ACTN</name>
<keyword evidence="1" id="KW-0805">Transcription regulation</keyword>
<evidence type="ECO:0000313" key="6">
    <source>
        <dbReference type="EMBL" id="GIE26507.1"/>
    </source>
</evidence>
<protein>
    <submittedName>
        <fullName evidence="6">Crp/Fnr family transcriptional regulator</fullName>
    </submittedName>
</protein>
<dbReference type="Proteomes" id="UP000603200">
    <property type="component" value="Unassembled WGS sequence"/>
</dbReference>
<dbReference type="SMART" id="SM00419">
    <property type="entry name" value="HTH_CRP"/>
    <property type="match status" value="1"/>
</dbReference>
<sequence length="228" mass="25102">MASTLLGRLDPPARAALLSAGVRRHRATGDVLIHEGLLESHVIVLMDALVKVTATLPKHRQALMAIRVSGDIVGEMSALNGRPRSATVTTCRPSTVRVIGRDSFRAFLRAHSDAAIEVAGIVADRLRWANRQRADFASYPVKIRLARALWEIGVRYGRRTPDGIAVDLDITQQELATLCGAADITVHKALRELREKNLIGTHYRSLVIRDAEALKVVARLDERWTGEP</sequence>
<dbReference type="InterPro" id="IPR014710">
    <property type="entry name" value="RmlC-like_jellyroll"/>
</dbReference>
<keyword evidence="2" id="KW-0238">DNA-binding</keyword>
<gene>
    <name evidence="6" type="ORF">Ahu01nite_096090</name>
</gene>
<keyword evidence="3" id="KW-0804">Transcription</keyword>
<dbReference type="Pfam" id="PF13545">
    <property type="entry name" value="HTH_Crp_2"/>
    <property type="match status" value="1"/>
</dbReference>
<evidence type="ECO:0000256" key="3">
    <source>
        <dbReference type="ARBA" id="ARBA00023163"/>
    </source>
</evidence>
<dbReference type="InterPro" id="IPR000595">
    <property type="entry name" value="cNMP-bd_dom"/>
</dbReference>
<dbReference type="PANTHER" id="PTHR24567">
    <property type="entry name" value="CRP FAMILY TRANSCRIPTIONAL REGULATORY PROTEIN"/>
    <property type="match status" value="1"/>
</dbReference>
<proteinExistence type="predicted"/>
<dbReference type="PROSITE" id="PS50042">
    <property type="entry name" value="CNMP_BINDING_3"/>
    <property type="match status" value="1"/>
</dbReference>
<reference evidence="6 7" key="1">
    <citation type="submission" date="2021-01" db="EMBL/GenBank/DDBJ databases">
        <title>Whole genome shotgun sequence of Actinoplanes humidus NBRC 14915.</title>
        <authorList>
            <person name="Komaki H."/>
            <person name="Tamura T."/>
        </authorList>
    </citation>
    <scope>NUCLEOTIDE SEQUENCE [LARGE SCALE GENOMIC DNA]</scope>
    <source>
        <strain evidence="6 7">NBRC 14915</strain>
    </source>
</reference>
<dbReference type="Pfam" id="PF00027">
    <property type="entry name" value="cNMP_binding"/>
    <property type="match status" value="1"/>
</dbReference>
<dbReference type="Gene3D" id="1.10.10.10">
    <property type="entry name" value="Winged helix-like DNA-binding domain superfamily/Winged helix DNA-binding domain"/>
    <property type="match status" value="1"/>
</dbReference>
<organism evidence="6 7">
    <name type="scientific">Winogradskya humida</name>
    <dbReference type="NCBI Taxonomy" id="113566"/>
    <lineage>
        <taxon>Bacteria</taxon>
        <taxon>Bacillati</taxon>
        <taxon>Actinomycetota</taxon>
        <taxon>Actinomycetes</taxon>
        <taxon>Micromonosporales</taxon>
        <taxon>Micromonosporaceae</taxon>
        <taxon>Winogradskya</taxon>
    </lineage>
</organism>
<dbReference type="InterPro" id="IPR050397">
    <property type="entry name" value="Env_Response_Regulators"/>
</dbReference>
<dbReference type="InterPro" id="IPR036388">
    <property type="entry name" value="WH-like_DNA-bd_sf"/>
</dbReference>
<dbReference type="SMART" id="SM00100">
    <property type="entry name" value="cNMP"/>
    <property type="match status" value="1"/>
</dbReference>
<evidence type="ECO:0000256" key="2">
    <source>
        <dbReference type="ARBA" id="ARBA00023125"/>
    </source>
</evidence>
<dbReference type="SUPFAM" id="SSF46785">
    <property type="entry name" value="Winged helix' DNA-binding domain"/>
    <property type="match status" value="1"/>
</dbReference>
<comment type="caution">
    <text evidence="6">The sequence shown here is derived from an EMBL/GenBank/DDBJ whole genome shotgun (WGS) entry which is preliminary data.</text>
</comment>
<evidence type="ECO:0000259" key="4">
    <source>
        <dbReference type="PROSITE" id="PS50042"/>
    </source>
</evidence>
<dbReference type="InterPro" id="IPR018490">
    <property type="entry name" value="cNMP-bd_dom_sf"/>
</dbReference>
<dbReference type="CDD" id="cd00038">
    <property type="entry name" value="CAP_ED"/>
    <property type="match status" value="1"/>
</dbReference>
<evidence type="ECO:0000313" key="7">
    <source>
        <dbReference type="Proteomes" id="UP000603200"/>
    </source>
</evidence>
<dbReference type="PANTHER" id="PTHR24567:SF74">
    <property type="entry name" value="HTH-TYPE TRANSCRIPTIONAL REGULATOR ARCR"/>
    <property type="match status" value="1"/>
</dbReference>
<evidence type="ECO:0000259" key="5">
    <source>
        <dbReference type="PROSITE" id="PS51063"/>
    </source>
</evidence>
<dbReference type="Gene3D" id="2.60.120.10">
    <property type="entry name" value="Jelly Rolls"/>
    <property type="match status" value="1"/>
</dbReference>
<feature type="domain" description="HTH crp-type" evidence="5">
    <location>
        <begin position="139"/>
        <end position="212"/>
    </location>
</feature>
<dbReference type="InterPro" id="IPR012318">
    <property type="entry name" value="HTH_CRP"/>
</dbReference>
<keyword evidence="7" id="KW-1185">Reference proteome</keyword>
<evidence type="ECO:0000256" key="1">
    <source>
        <dbReference type="ARBA" id="ARBA00023015"/>
    </source>
</evidence>
<feature type="domain" description="Cyclic nucleotide-binding" evidence="4">
    <location>
        <begin position="5"/>
        <end position="108"/>
    </location>
</feature>
<dbReference type="PROSITE" id="PS51063">
    <property type="entry name" value="HTH_CRP_2"/>
    <property type="match status" value="1"/>
</dbReference>